<evidence type="ECO:0000256" key="6">
    <source>
        <dbReference type="SAM" id="Coils"/>
    </source>
</evidence>
<dbReference type="CDD" id="cd00082">
    <property type="entry name" value="HisKA"/>
    <property type="match status" value="1"/>
</dbReference>
<reference evidence="8" key="1">
    <citation type="journal article" date="2014" name="Int. J. Syst. Evol. Microbiol.">
        <title>Complete genome sequence of Corynebacterium casei LMG S-19264T (=DSM 44701T), isolated from a smear-ripened cheese.</title>
        <authorList>
            <consortium name="US DOE Joint Genome Institute (JGI-PGF)"/>
            <person name="Walter F."/>
            <person name="Albersmeier A."/>
            <person name="Kalinowski J."/>
            <person name="Ruckert C."/>
        </authorList>
    </citation>
    <scope>NUCLEOTIDE SEQUENCE</scope>
    <source>
        <strain evidence="8">KCTC 23310</strain>
    </source>
</reference>
<dbReference type="SUPFAM" id="SSF55785">
    <property type="entry name" value="PYP-like sensor domain (PAS domain)"/>
    <property type="match status" value="1"/>
</dbReference>
<dbReference type="EC" id="2.7.13.3" evidence="2"/>
<dbReference type="CDD" id="cd00075">
    <property type="entry name" value="HATPase"/>
    <property type="match status" value="1"/>
</dbReference>
<keyword evidence="4" id="KW-0808">Transferase</keyword>
<evidence type="ECO:0000256" key="2">
    <source>
        <dbReference type="ARBA" id="ARBA00012438"/>
    </source>
</evidence>
<evidence type="ECO:0000256" key="1">
    <source>
        <dbReference type="ARBA" id="ARBA00000085"/>
    </source>
</evidence>
<evidence type="ECO:0000313" key="9">
    <source>
        <dbReference type="Proteomes" id="UP000638981"/>
    </source>
</evidence>
<dbReference type="InterPro" id="IPR004358">
    <property type="entry name" value="Sig_transdc_His_kin-like_C"/>
</dbReference>
<keyword evidence="5 8" id="KW-0418">Kinase</keyword>
<protein>
    <recommendedName>
        <fullName evidence="2">histidine kinase</fullName>
        <ecNumber evidence="2">2.7.13.3</ecNumber>
    </recommendedName>
</protein>
<dbReference type="Gene3D" id="3.30.565.10">
    <property type="entry name" value="Histidine kinase-like ATPase, C-terminal domain"/>
    <property type="match status" value="1"/>
</dbReference>
<comment type="caution">
    <text evidence="8">The sequence shown here is derived from an EMBL/GenBank/DDBJ whole genome shotgun (WGS) entry which is preliminary data.</text>
</comment>
<evidence type="ECO:0000259" key="7">
    <source>
        <dbReference type="PROSITE" id="PS50109"/>
    </source>
</evidence>
<gene>
    <name evidence="8" type="primary">gfdS</name>
    <name evidence="8" type="ORF">GCM10007315_22870</name>
</gene>
<dbReference type="GO" id="GO:0000155">
    <property type="term" value="F:phosphorelay sensor kinase activity"/>
    <property type="evidence" value="ECO:0007669"/>
    <property type="project" value="InterPro"/>
</dbReference>
<dbReference type="EMBL" id="BMYJ01000006">
    <property type="protein sequence ID" value="GHC58598.1"/>
    <property type="molecule type" value="Genomic_DNA"/>
</dbReference>
<feature type="coiled-coil region" evidence="6">
    <location>
        <begin position="63"/>
        <end position="97"/>
    </location>
</feature>
<dbReference type="InterPro" id="IPR003594">
    <property type="entry name" value="HATPase_dom"/>
</dbReference>
<dbReference type="InterPro" id="IPR036097">
    <property type="entry name" value="HisK_dim/P_sf"/>
</dbReference>
<dbReference type="PRINTS" id="PR00344">
    <property type="entry name" value="BCTRLSENSOR"/>
</dbReference>
<organism evidence="8 9">
    <name type="scientific">Neogemmobacter tilapiae</name>
    <dbReference type="NCBI Taxonomy" id="875041"/>
    <lineage>
        <taxon>Bacteria</taxon>
        <taxon>Pseudomonadati</taxon>
        <taxon>Pseudomonadota</taxon>
        <taxon>Alphaproteobacteria</taxon>
        <taxon>Rhodobacterales</taxon>
        <taxon>Paracoccaceae</taxon>
        <taxon>Neogemmobacter</taxon>
    </lineage>
</organism>
<dbReference type="Gene3D" id="3.30.450.20">
    <property type="entry name" value="PAS domain"/>
    <property type="match status" value="2"/>
</dbReference>
<keyword evidence="6" id="KW-0175">Coiled coil</keyword>
<dbReference type="Pfam" id="PF02518">
    <property type="entry name" value="HATPase_c"/>
    <property type="match status" value="1"/>
</dbReference>
<dbReference type="InterPro" id="IPR036890">
    <property type="entry name" value="HATPase_C_sf"/>
</dbReference>
<dbReference type="InterPro" id="IPR035965">
    <property type="entry name" value="PAS-like_dom_sf"/>
</dbReference>
<feature type="domain" description="Histidine kinase" evidence="7">
    <location>
        <begin position="383"/>
        <end position="595"/>
    </location>
</feature>
<evidence type="ECO:0000313" key="8">
    <source>
        <dbReference type="EMBL" id="GHC58598.1"/>
    </source>
</evidence>
<dbReference type="PROSITE" id="PS50109">
    <property type="entry name" value="HIS_KIN"/>
    <property type="match status" value="1"/>
</dbReference>
<keyword evidence="9" id="KW-1185">Reference proteome</keyword>
<dbReference type="GO" id="GO:0005886">
    <property type="term" value="C:plasma membrane"/>
    <property type="evidence" value="ECO:0007669"/>
    <property type="project" value="TreeGrafter"/>
</dbReference>
<dbReference type="SMART" id="SM00387">
    <property type="entry name" value="HATPase_c"/>
    <property type="match status" value="1"/>
</dbReference>
<dbReference type="GO" id="GO:0009927">
    <property type="term" value="F:histidine phosphotransfer kinase activity"/>
    <property type="evidence" value="ECO:0007669"/>
    <property type="project" value="TreeGrafter"/>
</dbReference>
<evidence type="ECO:0000256" key="5">
    <source>
        <dbReference type="ARBA" id="ARBA00022777"/>
    </source>
</evidence>
<dbReference type="SUPFAM" id="SSF55874">
    <property type="entry name" value="ATPase domain of HSP90 chaperone/DNA topoisomerase II/histidine kinase"/>
    <property type="match status" value="1"/>
</dbReference>
<evidence type="ECO:0000256" key="4">
    <source>
        <dbReference type="ARBA" id="ARBA00022679"/>
    </source>
</evidence>
<dbReference type="FunFam" id="3.30.565.10:FF:000049">
    <property type="entry name" value="Two-component sensor histidine kinase"/>
    <property type="match status" value="1"/>
</dbReference>
<keyword evidence="3" id="KW-0597">Phosphoprotein</keyword>
<dbReference type="Pfam" id="PF00512">
    <property type="entry name" value="HisKA"/>
    <property type="match status" value="1"/>
</dbReference>
<dbReference type="InterPro" id="IPR003661">
    <property type="entry name" value="HisK_dim/P_dom"/>
</dbReference>
<sequence>MIITDGLINPADSAERTTAKLLTIIGALMRRVEQVTDDGGVAYAQFQRAAMLEDQVSRRTQELEQAMSMLNRTNSRLAQAMDEAEGARRNLANAIEAVAEGFALFDPDEVLVMCNSRFGATLADLRPALVPGLRFDDYVDLVSHSPSLVLPEGETPQGWAVRRRQRHQDRHVIFNVQMSGDRWVQISEHRTPDGGTVILQTDVTDLIRLERQERTRLLDSQAGMIRATLEHLSQGVCIFDGSGRLIGWNARLGELLGVPAHWLRLGLEFANLLARLREDGRFAVNLPGGTLRGWAAQPQGRPALEFEVRRGEGIILSGFGQEMPDGGFVLSFTDVSAERAAKDALARANETLEARVTERTLELEDALSHAERANASRSRFVAAASHDLLQPLSAAKLFLASAMDGPLDAPARMALNKAQNALESVDGLLGALLDISRLEAGPLAVNVGPVRLNRVIDPLRDEFAAFAAAKGLRFVLGDSTAVVLSDAGYLRRILQNLIGNAIRYTDQGSVMVSARRRGGMLRIEVRDTGPGIPESEQDNIFKEFHRLHAPASAAEGMGLGLAIVERACAALGHPLELQSAPGQGTCFSVLLALAEGRNTKVT</sequence>
<dbReference type="SUPFAM" id="SSF47384">
    <property type="entry name" value="Homodimeric domain of signal transducing histidine kinase"/>
    <property type="match status" value="1"/>
</dbReference>
<accession>A0A918TR97</accession>
<proteinExistence type="predicted"/>
<reference evidence="8" key="2">
    <citation type="submission" date="2020-09" db="EMBL/GenBank/DDBJ databases">
        <authorList>
            <person name="Sun Q."/>
            <person name="Kim S."/>
        </authorList>
    </citation>
    <scope>NUCLEOTIDE SEQUENCE</scope>
    <source>
        <strain evidence="8">KCTC 23310</strain>
    </source>
</reference>
<dbReference type="Gene3D" id="1.10.287.130">
    <property type="match status" value="1"/>
</dbReference>
<comment type="catalytic activity">
    <reaction evidence="1">
        <text>ATP + protein L-histidine = ADP + protein N-phospho-L-histidine.</text>
        <dbReference type="EC" id="2.7.13.3"/>
    </reaction>
</comment>
<dbReference type="InterPro" id="IPR005467">
    <property type="entry name" value="His_kinase_dom"/>
</dbReference>
<dbReference type="SMART" id="SM00388">
    <property type="entry name" value="HisKA"/>
    <property type="match status" value="1"/>
</dbReference>
<dbReference type="Proteomes" id="UP000638981">
    <property type="component" value="Unassembled WGS sequence"/>
</dbReference>
<dbReference type="AlphaFoldDB" id="A0A918TR97"/>
<name>A0A918TR97_9RHOB</name>
<evidence type="ECO:0000256" key="3">
    <source>
        <dbReference type="ARBA" id="ARBA00022553"/>
    </source>
</evidence>
<dbReference type="Pfam" id="PF12860">
    <property type="entry name" value="PAS_7"/>
    <property type="match status" value="2"/>
</dbReference>
<dbReference type="RefSeq" id="WP_229804732.1">
    <property type="nucleotide sequence ID" value="NZ_BMYJ01000006.1"/>
</dbReference>
<dbReference type="PANTHER" id="PTHR43047:SF9">
    <property type="entry name" value="HISTIDINE KINASE"/>
    <property type="match status" value="1"/>
</dbReference>
<dbReference type="PANTHER" id="PTHR43047">
    <property type="entry name" value="TWO-COMPONENT HISTIDINE PROTEIN KINASE"/>
    <property type="match status" value="1"/>
</dbReference>